<evidence type="ECO:0000256" key="2">
    <source>
        <dbReference type="SAM" id="Phobius"/>
    </source>
</evidence>
<dbReference type="InterPro" id="IPR011042">
    <property type="entry name" value="6-blade_b-propeller_TolB-like"/>
</dbReference>
<name>A0A8N4ERK0_ELAGV</name>
<feature type="region of interest" description="Disordered" evidence="1">
    <location>
        <begin position="276"/>
        <end position="312"/>
    </location>
</feature>
<protein>
    <submittedName>
        <fullName evidence="5">Uncharacterized protein LOC105060256</fullName>
    </submittedName>
</protein>
<feature type="signal peptide" evidence="3">
    <location>
        <begin position="1"/>
        <end position="24"/>
    </location>
</feature>
<dbReference type="AlphaFoldDB" id="A0A8N4ERK0"/>
<feature type="compositionally biased region" description="Polar residues" evidence="1">
    <location>
        <begin position="278"/>
        <end position="288"/>
    </location>
</feature>
<dbReference type="RefSeq" id="XP_029116332.1">
    <property type="nucleotide sequence ID" value="XM_029260499.1"/>
</dbReference>
<keyword evidence="3" id="KW-0732">Signal</keyword>
<dbReference type="Proteomes" id="UP000504607">
    <property type="component" value="Unplaced"/>
</dbReference>
<keyword evidence="2" id="KW-0812">Transmembrane</keyword>
<keyword evidence="2" id="KW-1133">Transmembrane helix</keyword>
<feature type="region of interest" description="Disordered" evidence="1">
    <location>
        <begin position="420"/>
        <end position="439"/>
    </location>
</feature>
<dbReference type="PANTHER" id="PTHR13833">
    <property type="match status" value="1"/>
</dbReference>
<dbReference type="SUPFAM" id="SSF101898">
    <property type="entry name" value="NHL repeat"/>
    <property type="match status" value="1"/>
</dbReference>
<organism evidence="4 5">
    <name type="scientific">Elaeis guineensis var. tenera</name>
    <name type="common">Oil palm</name>
    <dbReference type="NCBI Taxonomy" id="51953"/>
    <lineage>
        <taxon>Eukaryota</taxon>
        <taxon>Viridiplantae</taxon>
        <taxon>Streptophyta</taxon>
        <taxon>Embryophyta</taxon>
        <taxon>Tracheophyta</taxon>
        <taxon>Spermatophyta</taxon>
        <taxon>Magnoliopsida</taxon>
        <taxon>Liliopsida</taxon>
        <taxon>Arecaceae</taxon>
        <taxon>Arecoideae</taxon>
        <taxon>Cocoseae</taxon>
        <taxon>Elaeidinae</taxon>
        <taxon>Elaeis</taxon>
    </lineage>
</organism>
<accession>A0A8N4ERK0</accession>
<dbReference type="OrthoDB" id="342730at2759"/>
<keyword evidence="2" id="KW-0472">Membrane</keyword>
<dbReference type="PANTHER" id="PTHR13833:SF78">
    <property type="entry name" value="POTASSIUM TRANSPORTER"/>
    <property type="match status" value="1"/>
</dbReference>
<proteinExistence type="predicted"/>
<reference evidence="5" key="1">
    <citation type="submission" date="2025-08" db="UniProtKB">
        <authorList>
            <consortium name="RefSeq"/>
        </authorList>
    </citation>
    <scope>IDENTIFICATION</scope>
</reference>
<evidence type="ECO:0000313" key="4">
    <source>
        <dbReference type="Proteomes" id="UP000504607"/>
    </source>
</evidence>
<evidence type="ECO:0000256" key="3">
    <source>
        <dbReference type="SAM" id="SignalP"/>
    </source>
</evidence>
<evidence type="ECO:0000313" key="5">
    <source>
        <dbReference type="RefSeq" id="XP_029116332.1"/>
    </source>
</evidence>
<feature type="chain" id="PRO_5035443230" evidence="3">
    <location>
        <begin position="25"/>
        <end position="439"/>
    </location>
</feature>
<gene>
    <name evidence="5" type="primary">LOC105060256</name>
</gene>
<evidence type="ECO:0000256" key="1">
    <source>
        <dbReference type="SAM" id="MobiDB-lite"/>
    </source>
</evidence>
<keyword evidence="4" id="KW-1185">Reference proteome</keyword>
<sequence length="439" mass="48308">MEKKKGLALLLLMALFSGFSSVSAASPAKLVGGFFASALSSLFRRLWSLTPTAKIGNAISGRTAMKFERGYSVETVFDGGKLGIEPFSVGVSPSGDLLLLDSVNSNIYRISPPLSRYSRPKLVAGSAEGYTGHVDGRPREARMNHPKGFTVDDKGNIYVADTMNKAIRKISDKGVTTIAGGKWNREGHVDGPSEDAKFSNDFEVVYIGSSCSLLVVDRGNQAIREIQLHFDDCACQYETVLPLGIAVLFAAGFFGYMLALLQRRVGAIVSSIHEPITPKSSMTPSPHQQPRRPSVRPPLIPTEDESEKREEEGLFTSIGKLVAGAGSSIALIVGGIFSSSRGKYHQHHNQYQLWQQSQANSLPVQESFLVPEEEPPRVEARTPIPRKTYAFMSKDPEKLHQLHQGGAYFSSWDGELQEQKRQQQQYLHQHRRYSSVPQA</sequence>
<feature type="transmembrane region" description="Helical" evidence="2">
    <location>
        <begin position="240"/>
        <end position="261"/>
    </location>
</feature>
<dbReference type="Gene3D" id="2.120.10.30">
    <property type="entry name" value="TolB, C-terminal domain"/>
    <property type="match status" value="1"/>
</dbReference>